<dbReference type="InterPro" id="IPR025702">
    <property type="entry name" value="OXD"/>
</dbReference>
<name>A0A014NQT5_9GAMM</name>
<keyword evidence="8" id="KW-1185">Reference proteome</keyword>
<evidence type="ECO:0000313" key="7">
    <source>
        <dbReference type="EMBL" id="EXU76190.1"/>
    </source>
</evidence>
<organism evidence="7 8">
    <name type="scientific">Erwinia mallotivora</name>
    <dbReference type="NCBI Taxonomy" id="69222"/>
    <lineage>
        <taxon>Bacteria</taxon>
        <taxon>Pseudomonadati</taxon>
        <taxon>Pseudomonadota</taxon>
        <taxon>Gammaproteobacteria</taxon>
        <taxon>Enterobacterales</taxon>
        <taxon>Erwiniaceae</taxon>
        <taxon>Erwinia</taxon>
    </lineage>
</organism>
<proteinExistence type="inferred from homology"/>
<dbReference type="OrthoDB" id="3807625at2"/>
<keyword evidence="5" id="KW-0456">Lyase</keyword>
<evidence type="ECO:0000256" key="5">
    <source>
        <dbReference type="ARBA" id="ARBA00023239"/>
    </source>
</evidence>
<comment type="similarity">
    <text evidence="6">Belongs to the heme-containing dehydratase family.</text>
</comment>
<sequence>MESAIPQHLRVAREHPATLPENYQPPFPAWTARFTPLTGQVVMAYFGVQARTPLSLADLHPVTTRFAQPDGPLHWDTACCQDAMGFHNLVAIAYWASPQQFDQWQHSSGFHSWWTSPQREEGSCGYFLEVVCPTADRFETIFSDRASKEGVAHLASGMSDEMQEHGYWGSARDRLPVAQRAELAGSTLPQRRQSQGRRVTLDGRENLCLIRSGQDWSATGQEERRKYLAEVAPVLREGMDFLRDEGATIGCLSCRFMTALDRVSGAETEKTFGLAHFSDLAALELWARSHPTHVAIFGGFMRYVKELNFNITLRLWHEIVVVPASAQHFSYINCHPHSGLMAHSLGEKQ</sequence>
<evidence type="ECO:0000256" key="4">
    <source>
        <dbReference type="ARBA" id="ARBA00023004"/>
    </source>
</evidence>
<dbReference type="Pfam" id="PF13816">
    <property type="entry name" value="Dehydratase_hem"/>
    <property type="match status" value="1"/>
</dbReference>
<protein>
    <submittedName>
        <fullName evidence="7">Phenylacetaldoxime dehydratase</fullName>
    </submittedName>
</protein>
<evidence type="ECO:0000256" key="2">
    <source>
        <dbReference type="ARBA" id="ARBA00022617"/>
    </source>
</evidence>
<comment type="caution">
    <text evidence="7">The sequence shown here is derived from an EMBL/GenBank/DDBJ whole genome shotgun (WGS) entry which is preliminary data.</text>
</comment>
<keyword evidence="4" id="KW-0408">Iron</keyword>
<dbReference type="Proteomes" id="UP000019918">
    <property type="component" value="Unassembled WGS sequence"/>
</dbReference>
<dbReference type="AlphaFoldDB" id="A0A014NQT5"/>
<evidence type="ECO:0000256" key="6">
    <source>
        <dbReference type="ARBA" id="ARBA00034312"/>
    </source>
</evidence>
<keyword evidence="3" id="KW-0479">Metal-binding</keyword>
<evidence type="ECO:0000256" key="1">
    <source>
        <dbReference type="ARBA" id="ARBA00001970"/>
    </source>
</evidence>
<dbReference type="GO" id="GO:0046872">
    <property type="term" value="F:metal ion binding"/>
    <property type="evidence" value="ECO:0007669"/>
    <property type="project" value="UniProtKB-KW"/>
</dbReference>
<dbReference type="EMBL" id="JFHN01000035">
    <property type="protein sequence ID" value="EXU76190.1"/>
    <property type="molecule type" value="Genomic_DNA"/>
</dbReference>
<evidence type="ECO:0000313" key="8">
    <source>
        <dbReference type="Proteomes" id="UP000019918"/>
    </source>
</evidence>
<dbReference type="STRING" id="69222.BG55_06925"/>
<reference evidence="7 8" key="1">
    <citation type="submission" date="2014-02" db="EMBL/GenBank/DDBJ databases">
        <title>Draft genome of Erwinia mallotivora strain BT-MARDI, a papaya dieback pathogen.</title>
        <authorList>
            <person name="Redzuan R."/>
            <person name="Abu Bakar N."/>
            <person name="Badrun R."/>
            <person name="Mohd Raih M.F."/>
            <person name="Rozano L."/>
            <person name="Mat Amin N."/>
        </authorList>
    </citation>
    <scope>NUCLEOTIDE SEQUENCE [LARGE SCALE GENOMIC DNA]</scope>
    <source>
        <strain evidence="7 8">BT-MARDI</strain>
    </source>
</reference>
<dbReference type="PATRIC" id="fig|69222.5.peg.1422"/>
<gene>
    <name evidence="7" type="ORF">BG55_06925</name>
</gene>
<dbReference type="GO" id="GO:0016829">
    <property type="term" value="F:lyase activity"/>
    <property type="evidence" value="ECO:0007669"/>
    <property type="project" value="UniProtKB-KW"/>
</dbReference>
<comment type="cofactor">
    <cofactor evidence="1">
        <name>heme b</name>
        <dbReference type="ChEBI" id="CHEBI:60344"/>
    </cofactor>
</comment>
<evidence type="ECO:0000256" key="3">
    <source>
        <dbReference type="ARBA" id="ARBA00022723"/>
    </source>
</evidence>
<dbReference type="RefSeq" id="WP_034935721.1">
    <property type="nucleotide sequence ID" value="NZ_JFHN01000035.1"/>
</dbReference>
<accession>A0A014NQT5</accession>
<keyword evidence="2" id="KW-0349">Heme</keyword>